<dbReference type="STRING" id="420998.JDO7802_02324"/>
<reference evidence="11 12" key="1">
    <citation type="submission" date="2015-07" db="EMBL/GenBank/DDBJ databases">
        <authorList>
            <person name="Noorani M."/>
        </authorList>
    </citation>
    <scope>NUCLEOTIDE SEQUENCE [LARGE SCALE GENOMIC DNA]</scope>
    <source>
        <strain evidence="11 12">CECT 7802</strain>
    </source>
</reference>
<evidence type="ECO:0000256" key="2">
    <source>
        <dbReference type="ARBA" id="ARBA00022516"/>
    </source>
</evidence>
<keyword evidence="3" id="KW-0808">Transferase</keyword>
<dbReference type="EC" id="2.3.2.30" evidence="7"/>
<evidence type="ECO:0000256" key="5">
    <source>
        <dbReference type="ARBA" id="ARBA00023315"/>
    </source>
</evidence>
<sequence>MEFTVGRWRARLVSRAAADAAMKLRSRVFRNGADDADAFDQDAHHLLIEDENSVVACARLTVQQSDDIAHGYTARHYDLAAFAASFPRALEVGRVCIDPACGNADVPRLLLAVTARVVTAENVSVLYGCSSFPRAGTGMARLAGHIAPALWRPRPRTATVPLRQVPGPLPPLLRSFLALGAGVSDHAVVDTDLGTLHVFTALPIAAIRPGRARLLTGLLDAA</sequence>
<evidence type="ECO:0000313" key="11">
    <source>
        <dbReference type="EMBL" id="CTQ50303.1"/>
    </source>
</evidence>
<comment type="function">
    <text evidence="9">Catalyzes the first step in the biosynthesis of ornithine lipids, which are phosphorus-free membrane lipids. Catalyzes the 3-hydroxyacyl-acyl carrier protein-dependent acylation of ornithine to form lyso-ornithine lipid (LOL).</text>
</comment>
<organism evidence="11 12">
    <name type="scientific">Jannaschia donghaensis</name>
    <dbReference type="NCBI Taxonomy" id="420998"/>
    <lineage>
        <taxon>Bacteria</taxon>
        <taxon>Pseudomonadati</taxon>
        <taxon>Pseudomonadota</taxon>
        <taxon>Alphaproteobacteria</taxon>
        <taxon>Rhodobacterales</taxon>
        <taxon>Roseobacteraceae</taxon>
        <taxon>Jannaschia</taxon>
    </lineage>
</organism>
<comment type="catalytic activity">
    <reaction evidence="10">
        <text>a (3R)-hydroxyacyl-[ACP] + L-ornithine = a lyso-ornithine lipid + holo-[ACP] + H(+)</text>
        <dbReference type="Rhea" id="RHEA:20633"/>
        <dbReference type="Rhea" id="RHEA-COMP:9685"/>
        <dbReference type="Rhea" id="RHEA-COMP:9945"/>
        <dbReference type="ChEBI" id="CHEBI:15378"/>
        <dbReference type="ChEBI" id="CHEBI:46911"/>
        <dbReference type="ChEBI" id="CHEBI:64479"/>
        <dbReference type="ChEBI" id="CHEBI:78827"/>
        <dbReference type="ChEBI" id="CHEBI:138482"/>
        <dbReference type="EC" id="2.3.2.30"/>
    </reaction>
    <physiologicalReaction direction="left-to-right" evidence="10">
        <dbReference type="Rhea" id="RHEA:20634"/>
    </physiologicalReaction>
</comment>
<dbReference type="InterPro" id="IPR052351">
    <property type="entry name" value="Ornithine_N-alpha-AT"/>
</dbReference>
<dbReference type="GO" id="GO:0043810">
    <property type="term" value="F:ornithine-acyl [acyl carrier protein] N-acyltransferase activity"/>
    <property type="evidence" value="ECO:0007669"/>
    <property type="project" value="UniProtKB-EC"/>
</dbReference>
<accession>A0A0M6YLA1</accession>
<comment type="similarity">
    <text evidence="6">Belongs to the acetyltransferase family. OlsB subfamily.</text>
</comment>
<keyword evidence="2" id="KW-0444">Lipid biosynthesis</keyword>
<evidence type="ECO:0000256" key="7">
    <source>
        <dbReference type="ARBA" id="ARBA00039058"/>
    </source>
</evidence>
<protein>
    <recommendedName>
        <fullName evidence="8">L-ornithine N(alpha)-acyltransferase</fullName>
        <ecNumber evidence="7">2.3.2.30</ecNumber>
    </recommendedName>
</protein>
<comment type="pathway">
    <text evidence="1">Lipid metabolism.</text>
</comment>
<dbReference type="AlphaFoldDB" id="A0A0M6YLA1"/>
<dbReference type="Proteomes" id="UP000049222">
    <property type="component" value="Unassembled WGS sequence"/>
</dbReference>
<evidence type="ECO:0000256" key="9">
    <source>
        <dbReference type="ARBA" id="ARBA00045724"/>
    </source>
</evidence>
<dbReference type="Gene3D" id="3.40.630.30">
    <property type="match status" value="1"/>
</dbReference>
<evidence type="ECO:0000256" key="10">
    <source>
        <dbReference type="ARBA" id="ARBA00047785"/>
    </source>
</evidence>
<gene>
    <name evidence="11" type="ORF">JDO7802_02324</name>
</gene>
<proteinExistence type="inferred from homology"/>
<keyword evidence="4" id="KW-0443">Lipid metabolism</keyword>
<name>A0A0M6YLA1_9RHOB</name>
<dbReference type="RefSeq" id="WP_055085710.1">
    <property type="nucleotide sequence ID" value="NZ_CXSU01000012.1"/>
</dbReference>
<keyword evidence="12" id="KW-1185">Reference proteome</keyword>
<keyword evidence="5" id="KW-0012">Acyltransferase</keyword>
<dbReference type="EMBL" id="CXSU01000012">
    <property type="protein sequence ID" value="CTQ50303.1"/>
    <property type="molecule type" value="Genomic_DNA"/>
</dbReference>
<dbReference type="InterPro" id="IPR016181">
    <property type="entry name" value="Acyl_CoA_acyltransferase"/>
</dbReference>
<evidence type="ECO:0000256" key="3">
    <source>
        <dbReference type="ARBA" id="ARBA00022679"/>
    </source>
</evidence>
<dbReference type="PANTHER" id="PTHR37323:SF1">
    <property type="entry name" value="L-ORNITHINE N(ALPHA)-ACYLTRANSFERASE"/>
    <property type="match status" value="1"/>
</dbReference>
<evidence type="ECO:0000256" key="4">
    <source>
        <dbReference type="ARBA" id="ARBA00023098"/>
    </source>
</evidence>
<evidence type="ECO:0000256" key="8">
    <source>
        <dbReference type="ARBA" id="ARBA00039866"/>
    </source>
</evidence>
<evidence type="ECO:0000313" key="12">
    <source>
        <dbReference type="Proteomes" id="UP000049222"/>
    </source>
</evidence>
<dbReference type="PANTHER" id="PTHR37323">
    <property type="entry name" value="GCN5-RELATED N-ACETYLTRANSFERASE"/>
    <property type="match status" value="1"/>
</dbReference>
<dbReference type="SUPFAM" id="SSF55729">
    <property type="entry name" value="Acyl-CoA N-acyltransferases (Nat)"/>
    <property type="match status" value="1"/>
</dbReference>
<evidence type="ECO:0000256" key="1">
    <source>
        <dbReference type="ARBA" id="ARBA00005189"/>
    </source>
</evidence>
<evidence type="ECO:0000256" key="6">
    <source>
        <dbReference type="ARBA" id="ARBA00038095"/>
    </source>
</evidence>
<dbReference type="GO" id="GO:0006629">
    <property type="term" value="P:lipid metabolic process"/>
    <property type="evidence" value="ECO:0007669"/>
    <property type="project" value="UniProtKB-KW"/>
</dbReference>
<dbReference type="Pfam" id="PF13444">
    <property type="entry name" value="Acetyltransf_5"/>
    <property type="match status" value="1"/>
</dbReference>